<dbReference type="Proteomes" id="UP001175271">
    <property type="component" value="Unassembled WGS sequence"/>
</dbReference>
<keyword evidence="3" id="KW-0732">Signal</keyword>
<dbReference type="AlphaFoldDB" id="A0AA39MCY2"/>
<dbReference type="Pfam" id="PF00445">
    <property type="entry name" value="Ribonuclease_T2"/>
    <property type="match status" value="1"/>
</dbReference>
<accession>A0AA39MCY2</accession>
<comment type="caution">
    <text evidence="4">The sequence shown here is derived from an EMBL/GenBank/DDBJ whole genome shotgun (WGS) entry which is preliminary data.</text>
</comment>
<protein>
    <submittedName>
        <fullName evidence="4">Uncharacterized protein</fullName>
    </submittedName>
</protein>
<evidence type="ECO:0000256" key="2">
    <source>
        <dbReference type="RuleBase" id="RU004328"/>
    </source>
</evidence>
<dbReference type="GO" id="GO:0003723">
    <property type="term" value="F:RNA binding"/>
    <property type="evidence" value="ECO:0007669"/>
    <property type="project" value="InterPro"/>
</dbReference>
<keyword evidence="5" id="KW-1185">Reference proteome</keyword>
<organism evidence="4 5">
    <name type="scientific">Steinernema hermaphroditum</name>
    <dbReference type="NCBI Taxonomy" id="289476"/>
    <lineage>
        <taxon>Eukaryota</taxon>
        <taxon>Metazoa</taxon>
        <taxon>Ecdysozoa</taxon>
        <taxon>Nematoda</taxon>
        <taxon>Chromadorea</taxon>
        <taxon>Rhabditida</taxon>
        <taxon>Tylenchina</taxon>
        <taxon>Panagrolaimomorpha</taxon>
        <taxon>Strongyloidoidea</taxon>
        <taxon>Steinernematidae</taxon>
        <taxon>Steinernema</taxon>
    </lineage>
</organism>
<evidence type="ECO:0000256" key="1">
    <source>
        <dbReference type="ARBA" id="ARBA00007469"/>
    </source>
</evidence>
<name>A0AA39MCY2_9BILA</name>
<dbReference type="GO" id="GO:0033897">
    <property type="term" value="F:ribonuclease T2 activity"/>
    <property type="evidence" value="ECO:0007669"/>
    <property type="project" value="InterPro"/>
</dbReference>
<reference evidence="4" key="1">
    <citation type="submission" date="2023-06" db="EMBL/GenBank/DDBJ databases">
        <title>Genomic analysis of the entomopathogenic nematode Steinernema hermaphroditum.</title>
        <authorList>
            <person name="Schwarz E.M."/>
            <person name="Heppert J.K."/>
            <person name="Baniya A."/>
            <person name="Schwartz H.T."/>
            <person name="Tan C.-H."/>
            <person name="Antoshechkin I."/>
            <person name="Sternberg P.W."/>
            <person name="Goodrich-Blair H."/>
            <person name="Dillman A.R."/>
        </authorList>
    </citation>
    <scope>NUCLEOTIDE SEQUENCE</scope>
    <source>
        <strain evidence="4">PS9179</strain>
        <tissue evidence="4">Whole animal</tissue>
    </source>
</reference>
<evidence type="ECO:0000313" key="4">
    <source>
        <dbReference type="EMBL" id="KAK0429258.1"/>
    </source>
</evidence>
<dbReference type="Gene3D" id="3.90.730.10">
    <property type="entry name" value="Ribonuclease T2-like"/>
    <property type="match status" value="1"/>
</dbReference>
<feature type="signal peptide" evidence="3">
    <location>
        <begin position="1"/>
        <end position="29"/>
    </location>
</feature>
<evidence type="ECO:0000256" key="3">
    <source>
        <dbReference type="SAM" id="SignalP"/>
    </source>
</evidence>
<feature type="chain" id="PRO_5041447018" evidence="3">
    <location>
        <begin position="30"/>
        <end position="221"/>
    </location>
</feature>
<comment type="similarity">
    <text evidence="1 2">Belongs to the RNase T2 family.</text>
</comment>
<gene>
    <name evidence="4" type="ORF">QR680_011278</name>
</gene>
<proteinExistence type="inferred from homology"/>
<evidence type="ECO:0000313" key="5">
    <source>
        <dbReference type="Proteomes" id="UP001175271"/>
    </source>
</evidence>
<dbReference type="InterPro" id="IPR036430">
    <property type="entry name" value="RNase_T2-like_sf"/>
</dbReference>
<dbReference type="EMBL" id="JAUCMV010000001">
    <property type="protein sequence ID" value="KAK0429258.1"/>
    <property type="molecule type" value="Genomic_DNA"/>
</dbReference>
<sequence>MFPDHHSKDMDRRLLLLTSLVVGFPSVSALQLDEYDAFADPMMHDENGEDGEEMNAIEGAPYKPLWLDRVGVNFVRPHRYTVNLQNKAVKKWREEEWQSLCKDNAEFWAYEWQKHCGNRSPEDYFADAMTAYNSANLVIQTFEKLAGKANPQIPFNILVSEMKTKASVLLTWTCSSKNGNTYIKELRLNVDPTKNTIQSRPTSSNGTCAGNVYLHDGSHGI</sequence>
<dbReference type="InterPro" id="IPR001568">
    <property type="entry name" value="RNase_T2-like"/>
</dbReference>
<dbReference type="SUPFAM" id="SSF55895">
    <property type="entry name" value="Ribonuclease Rh-like"/>
    <property type="match status" value="1"/>
</dbReference>